<reference evidence="2 3" key="1">
    <citation type="submission" date="2018-04" db="EMBL/GenBank/DDBJ databases">
        <title>The genome of golden apple snail Pomacea canaliculata provides insight into stress tolerance and invasive adaptation.</title>
        <authorList>
            <person name="Liu C."/>
            <person name="Liu B."/>
            <person name="Ren Y."/>
            <person name="Zhang Y."/>
            <person name="Wang H."/>
            <person name="Li S."/>
            <person name="Jiang F."/>
            <person name="Yin L."/>
            <person name="Zhang G."/>
            <person name="Qian W."/>
            <person name="Fan W."/>
        </authorList>
    </citation>
    <scope>NUCLEOTIDE SEQUENCE [LARGE SCALE GENOMIC DNA]</scope>
    <source>
        <strain evidence="2">SZHN2017</strain>
        <tissue evidence="2">Muscle</tissue>
    </source>
</reference>
<dbReference type="Proteomes" id="UP000245119">
    <property type="component" value="Linkage Group LG6"/>
</dbReference>
<evidence type="ECO:0000256" key="1">
    <source>
        <dbReference type="SAM" id="MobiDB-lite"/>
    </source>
</evidence>
<keyword evidence="3" id="KW-1185">Reference proteome</keyword>
<accession>A0A2T7P5J4</accession>
<dbReference type="EMBL" id="PZQS01000006">
    <property type="protein sequence ID" value="PVD28680.1"/>
    <property type="molecule type" value="Genomic_DNA"/>
</dbReference>
<sequence length="207" mass="23174">MAEEGDSPVEALRTYQLLRLEKFAGGPTPNVEEFQREVSWALTMNPMPPNAACGYILNALEGPARRRVLMLPHDAVDTPKKILDVLVEAYGERKDVIDVIASFYNRRQRREESVDEYAMTLRNLQAKANSLQSGAISNIHLAAQLVKGLKNCHVRRETSRHLADNEMVKDSALSQTAFTGEEEDGAASKRQRLTTSRRTAAQPVRKN</sequence>
<evidence type="ECO:0008006" key="4">
    <source>
        <dbReference type="Google" id="ProtNLM"/>
    </source>
</evidence>
<comment type="caution">
    <text evidence="2">The sequence shown here is derived from an EMBL/GenBank/DDBJ whole genome shotgun (WGS) entry which is preliminary data.</text>
</comment>
<evidence type="ECO:0000313" key="3">
    <source>
        <dbReference type="Proteomes" id="UP000245119"/>
    </source>
</evidence>
<feature type="region of interest" description="Disordered" evidence="1">
    <location>
        <begin position="175"/>
        <end position="207"/>
    </location>
</feature>
<dbReference type="OrthoDB" id="422005at2759"/>
<organism evidence="2 3">
    <name type="scientific">Pomacea canaliculata</name>
    <name type="common">Golden apple snail</name>
    <dbReference type="NCBI Taxonomy" id="400727"/>
    <lineage>
        <taxon>Eukaryota</taxon>
        <taxon>Metazoa</taxon>
        <taxon>Spiralia</taxon>
        <taxon>Lophotrochozoa</taxon>
        <taxon>Mollusca</taxon>
        <taxon>Gastropoda</taxon>
        <taxon>Caenogastropoda</taxon>
        <taxon>Architaenioglossa</taxon>
        <taxon>Ampullarioidea</taxon>
        <taxon>Ampullariidae</taxon>
        <taxon>Pomacea</taxon>
    </lineage>
</organism>
<proteinExistence type="predicted"/>
<name>A0A2T7P5J4_POMCA</name>
<evidence type="ECO:0000313" key="2">
    <source>
        <dbReference type="EMBL" id="PVD28680.1"/>
    </source>
</evidence>
<gene>
    <name evidence="2" type="ORF">C0Q70_11274</name>
</gene>
<protein>
    <recommendedName>
        <fullName evidence="4">Retrotransposon gag domain-containing protein</fullName>
    </recommendedName>
</protein>
<dbReference type="AlphaFoldDB" id="A0A2T7P5J4"/>